<dbReference type="AlphaFoldDB" id="A0A0D0EBD4"/>
<proteinExistence type="predicted"/>
<feature type="compositionally biased region" description="Basic and acidic residues" evidence="1">
    <location>
        <begin position="8"/>
        <end position="27"/>
    </location>
</feature>
<accession>A0A0D0EBD4</accession>
<protein>
    <submittedName>
        <fullName evidence="2">Uncharacterized protein</fullName>
    </submittedName>
</protein>
<dbReference type="Proteomes" id="UP000054538">
    <property type="component" value="Unassembled WGS sequence"/>
</dbReference>
<dbReference type="HOGENOM" id="CLU_2979718_0_0_1"/>
<gene>
    <name evidence="2" type="ORF">PAXRUDRAFT_824924</name>
</gene>
<dbReference type="InParanoid" id="A0A0D0EBD4"/>
<evidence type="ECO:0000313" key="3">
    <source>
        <dbReference type="Proteomes" id="UP000054538"/>
    </source>
</evidence>
<reference evidence="2 3" key="1">
    <citation type="submission" date="2014-04" db="EMBL/GenBank/DDBJ databases">
        <authorList>
            <consortium name="DOE Joint Genome Institute"/>
            <person name="Kuo A."/>
            <person name="Kohler A."/>
            <person name="Jargeat P."/>
            <person name="Nagy L.G."/>
            <person name="Floudas D."/>
            <person name="Copeland A."/>
            <person name="Barry K.W."/>
            <person name="Cichocki N."/>
            <person name="Veneault-Fourrey C."/>
            <person name="LaButti K."/>
            <person name="Lindquist E.A."/>
            <person name="Lipzen A."/>
            <person name="Lundell T."/>
            <person name="Morin E."/>
            <person name="Murat C."/>
            <person name="Sun H."/>
            <person name="Tunlid A."/>
            <person name="Henrissat B."/>
            <person name="Grigoriev I.V."/>
            <person name="Hibbett D.S."/>
            <person name="Martin F."/>
            <person name="Nordberg H.P."/>
            <person name="Cantor M.N."/>
            <person name="Hua S.X."/>
        </authorList>
    </citation>
    <scope>NUCLEOTIDE SEQUENCE [LARGE SCALE GENOMIC DNA]</scope>
    <source>
        <strain evidence="2 3">Ve08.2h10</strain>
    </source>
</reference>
<name>A0A0D0EBD4_9AGAM</name>
<evidence type="ECO:0000313" key="2">
    <source>
        <dbReference type="EMBL" id="KIK97425.1"/>
    </source>
</evidence>
<sequence length="58" mass="6698">MNRASNPRNERKSPKHEAPRERREDQAFRSNTGIGGPSRYTDEVLARKQIGSMKGRSW</sequence>
<reference evidence="3" key="2">
    <citation type="submission" date="2015-01" db="EMBL/GenBank/DDBJ databases">
        <title>Evolutionary Origins and Diversification of the Mycorrhizal Mutualists.</title>
        <authorList>
            <consortium name="DOE Joint Genome Institute"/>
            <consortium name="Mycorrhizal Genomics Consortium"/>
            <person name="Kohler A."/>
            <person name="Kuo A."/>
            <person name="Nagy L.G."/>
            <person name="Floudas D."/>
            <person name="Copeland A."/>
            <person name="Barry K.W."/>
            <person name="Cichocki N."/>
            <person name="Veneault-Fourrey C."/>
            <person name="LaButti K."/>
            <person name="Lindquist E.A."/>
            <person name="Lipzen A."/>
            <person name="Lundell T."/>
            <person name="Morin E."/>
            <person name="Murat C."/>
            <person name="Riley R."/>
            <person name="Ohm R."/>
            <person name="Sun H."/>
            <person name="Tunlid A."/>
            <person name="Henrissat B."/>
            <person name="Grigoriev I.V."/>
            <person name="Hibbett D.S."/>
            <person name="Martin F."/>
        </authorList>
    </citation>
    <scope>NUCLEOTIDE SEQUENCE [LARGE SCALE GENOMIC DNA]</scope>
    <source>
        <strain evidence="3">Ve08.2h10</strain>
    </source>
</reference>
<evidence type="ECO:0000256" key="1">
    <source>
        <dbReference type="SAM" id="MobiDB-lite"/>
    </source>
</evidence>
<organism evidence="2 3">
    <name type="scientific">Paxillus rubicundulus Ve08.2h10</name>
    <dbReference type="NCBI Taxonomy" id="930991"/>
    <lineage>
        <taxon>Eukaryota</taxon>
        <taxon>Fungi</taxon>
        <taxon>Dikarya</taxon>
        <taxon>Basidiomycota</taxon>
        <taxon>Agaricomycotina</taxon>
        <taxon>Agaricomycetes</taxon>
        <taxon>Agaricomycetidae</taxon>
        <taxon>Boletales</taxon>
        <taxon>Paxilineae</taxon>
        <taxon>Paxillaceae</taxon>
        <taxon>Paxillus</taxon>
    </lineage>
</organism>
<feature type="region of interest" description="Disordered" evidence="1">
    <location>
        <begin position="1"/>
        <end position="40"/>
    </location>
</feature>
<dbReference type="EMBL" id="KN824936">
    <property type="protein sequence ID" value="KIK97425.1"/>
    <property type="molecule type" value="Genomic_DNA"/>
</dbReference>
<keyword evidence="3" id="KW-1185">Reference proteome</keyword>